<dbReference type="RefSeq" id="WP_053936897.1">
    <property type="nucleotide sequence ID" value="NZ_LAQT01000003.1"/>
</dbReference>
<evidence type="ECO:0000256" key="4">
    <source>
        <dbReference type="PROSITE-ProRule" id="PRU00284"/>
    </source>
</evidence>
<dbReference type="GO" id="GO:0006935">
    <property type="term" value="P:chemotaxis"/>
    <property type="evidence" value="ECO:0007669"/>
    <property type="project" value="InterPro"/>
</dbReference>
<evidence type="ECO:0000256" key="5">
    <source>
        <dbReference type="SAM" id="Phobius"/>
    </source>
</evidence>
<dbReference type="PATRIC" id="fig|857265.3.peg.1255"/>
<name>A0A0N0GQ11_9NEIS</name>
<organism evidence="8 9">
    <name type="scientific">Amantichitinum ursilacus</name>
    <dbReference type="NCBI Taxonomy" id="857265"/>
    <lineage>
        <taxon>Bacteria</taxon>
        <taxon>Pseudomonadati</taxon>
        <taxon>Pseudomonadota</taxon>
        <taxon>Betaproteobacteria</taxon>
        <taxon>Neisseriales</taxon>
        <taxon>Chitinibacteraceae</taxon>
        <taxon>Amantichitinum</taxon>
    </lineage>
</organism>
<dbReference type="Pfam" id="PF00015">
    <property type="entry name" value="MCPsignal"/>
    <property type="match status" value="1"/>
</dbReference>
<proteinExistence type="inferred from homology"/>
<comment type="subcellular location">
    <subcellularLocation>
        <location evidence="1">Membrane</location>
    </subcellularLocation>
</comment>
<evidence type="ECO:0000259" key="7">
    <source>
        <dbReference type="PROSITE" id="PS50112"/>
    </source>
</evidence>
<evidence type="ECO:0000259" key="6">
    <source>
        <dbReference type="PROSITE" id="PS50111"/>
    </source>
</evidence>
<sequence length="541" mass="58265">MESASTAVETIVPDGVFIYSRTDLHGTIVEANAAFATISGYTQDQMVGQPHNLVRHPDMPAAAFGDLWRTLKAGKPWRGLVKNRRRDGGFYWVIANVSPVREGGQVVGYQSIRLKPTRTQIQTAEAIYARMRNGDGSLALDHGHLVKQRFAWLRPLRSLQGQMGVLGAFLLALGGGGAVCQAMGVDVAWLAWLAFALSGAMGVYVLAWFSPRLHRDLRDIASYLNDVLSSGRLTAHGAVERHDLIGDIGRMTYSFVASVRATVQSVADAMTHVADATTDVVTGVTEIDKSSQTQNAAISSSAAAVEQITTAIQEVAANARLTQEAADTTRSAAIEGAQRSTRASDEITVLAQTVQTAATQVEQLGRSSGEIGRIAATIKEIADQTNLLALNAAIEAARAGEQGRGFAVVADEVRKLASRTREATDEINGLINVIQQDATLAVAGMQVGVTQMAESAELVHDARHSLQNINEHMQHTTHRVNDITHSSNEQGTAMTELAQNVQRVAAMNEQNVVVVEQTIARVDVLENMLQRMTKAVKQYEV</sequence>
<dbReference type="InterPro" id="IPR035965">
    <property type="entry name" value="PAS-like_dom_sf"/>
</dbReference>
<dbReference type="Proteomes" id="UP000037939">
    <property type="component" value="Unassembled WGS sequence"/>
</dbReference>
<dbReference type="GO" id="GO:0016020">
    <property type="term" value="C:membrane"/>
    <property type="evidence" value="ECO:0007669"/>
    <property type="project" value="UniProtKB-SubCell"/>
</dbReference>
<dbReference type="CDD" id="cd00130">
    <property type="entry name" value="PAS"/>
    <property type="match status" value="1"/>
</dbReference>
<dbReference type="InterPro" id="IPR004089">
    <property type="entry name" value="MCPsignal_dom"/>
</dbReference>
<dbReference type="GO" id="GO:0004888">
    <property type="term" value="F:transmembrane signaling receptor activity"/>
    <property type="evidence" value="ECO:0007669"/>
    <property type="project" value="InterPro"/>
</dbReference>
<dbReference type="SMART" id="SM00283">
    <property type="entry name" value="MA"/>
    <property type="match status" value="1"/>
</dbReference>
<dbReference type="PRINTS" id="PR00260">
    <property type="entry name" value="CHEMTRNSDUCR"/>
</dbReference>
<keyword evidence="8" id="KW-0675">Receptor</keyword>
<dbReference type="SMART" id="SM00091">
    <property type="entry name" value="PAS"/>
    <property type="match status" value="1"/>
</dbReference>
<dbReference type="OrthoDB" id="9806477at2"/>
<feature type="domain" description="PAS" evidence="7">
    <location>
        <begin position="23"/>
        <end position="58"/>
    </location>
</feature>
<dbReference type="EMBL" id="LAQT01000003">
    <property type="protein sequence ID" value="KPC54205.1"/>
    <property type="molecule type" value="Genomic_DNA"/>
</dbReference>
<dbReference type="PANTHER" id="PTHR32089:SF74">
    <property type="entry name" value="METHYL-ACCEPTING CHEMOTAXIS PROTEIN AER"/>
    <property type="match status" value="1"/>
</dbReference>
<dbReference type="SUPFAM" id="SSF55785">
    <property type="entry name" value="PYP-like sensor domain (PAS domain)"/>
    <property type="match status" value="1"/>
</dbReference>
<dbReference type="AlphaFoldDB" id="A0A0N0GQ11"/>
<evidence type="ECO:0000256" key="3">
    <source>
        <dbReference type="ARBA" id="ARBA00029447"/>
    </source>
</evidence>
<keyword evidence="5" id="KW-0472">Membrane</keyword>
<reference evidence="8 9" key="1">
    <citation type="submission" date="2015-07" db="EMBL/GenBank/DDBJ databases">
        <title>Draft genome sequence of the Amantichitinum ursilacus IGB-41, a new chitin-degrading bacterium.</title>
        <authorList>
            <person name="Kirstahler P."/>
            <person name="Guenther M."/>
            <person name="Grumaz C."/>
            <person name="Rupp S."/>
            <person name="Zibek S."/>
            <person name="Sohn K."/>
        </authorList>
    </citation>
    <scope>NUCLEOTIDE SEQUENCE [LARGE SCALE GENOMIC DNA]</scope>
    <source>
        <strain evidence="8 9">IGB-41</strain>
    </source>
</reference>
<accession>A0A0N0GQ11</accession>
<dbReference type="PROSITE" id="PS50111">
    <property type="entry name" value="CHEMOTAXIS_TRANSDUC_2"/>
    <property type="match status" value="1"/>
</dbReference>
<dbReference type="FunFam" id="1.10.287.950:FF:000001">
    <property type="entry name" value="Methyl-accepting chemotaxis sensory transducer"/>
    <property type="match status" value="1"/>
</dbReference>
<comment type="similarity">
    <text evidence="3">Belongs to the methyl-accepting chemotaxis (MCP) protein family.</text>
</comment>
<dbReference type="SUPFAM" id="SSF58104">
    <property type="entry name" value="Methyl-accepting chemotaxis protein (MCP) signaling domain"/>
    <property type="match status" value="1"/>
</dbReference>
<evidence type="ECO:0000256" key="1">
    <source>
        <dbReference type="ARBA" id="ARBA00004370"/>
    </source>
</evidence>
<comment type="caution">
    <text evidence="8">The sequence shown here is derived from an EMBL/GenBank/DDBJ whole genome shotgun (WGS) entry which is preliminary data.</text>
</comment>
<feature type="transmembrane region" description="Helical" evidence="5">
    <location>
        <begin position="190"/>
        <end position="209"/>
    </location>
</feature>
<dbReference type="InterPro" id="IPR000014">
    <property type="entry name" value="PAS"/>
</dbReference>
<gene>
    <name evidence="8" type="primary">aer</name>
    <name evidence="8" type="ORF">WG78_06130</name>
</gene>
<keyword evidence="5" id="KW-1133">Transmembrane helix</keyword>
<evidence type="ECO:0000313" key="8">
    <source>
        <dbReference type="EMBL" id="KPC54205.1"/>
    </source>
</evidence>
<keyword evidence="2 4" id="KW-0807">Transducer</keyword>
<keyword evidence="9" id="KW-1185">Reference proteome</keyword>
<feature type="domain" description="Methyl-accepting transducer" evidence="6">
    <location>
        <begin position="269"/>
        <end position="505"/>
    </location>
</feature>
<dbReference type="Gene3D" id="1.10.287.950">
    <property type="entry name" value="Methyl-accepting chemotaxis protein"/>
    <property type="match status" value="1"/>
</dbReference>
<evidence type="ECO:0000313" key="9">
    <source>
        <dbReference type="Proteomes" id="UP000037939"/>
    </source>
</evidence>
<dbReference type="GO" id="GO:0007165">
    <property type="term" value="P:signal transduction"/>
    <property type="evidence" value="ECO:0007669"/>
    <property type="project" value="UniProtKB-KW"/>
</dbReference>
<evidence type="ECO:0000256" key="2">
    <source>
        <dbReference type="ARBA" id="ARBA00023224"/>
    </source>
</evidence>
<dbReference type="CDD" id="cd11386">
    <property type="entry name" value="MCP_signal"/>
    <property type="match status" value="1"/>
</dbReference>
<dbReference type="Gene3D" id="3.30.450.20">
    <property type="entry name" value="PAS domain"/>
    <property type="match status" value="1"/>
</dbReference>
<protein>
    <submittedName>
        <fullName evidence="8">Aerotaxis receptor</fullName>
    </submittedName>
</protein>
<dbReference type="STRING" id="857265.WG78_06130"/>
<feature type="transmembrane region" description="Helical" evidence="5">
    <location>
        <begin position="163"/>
        <end position="184"/>
    </location>
</feature>
<dbReference type="NCBIfam" id="TIGR00229">
    <property type="entry name" value="sensory_box"/>
    <property type="match status" value="1"/>
</dbReference>
<dbReference type="Pfam" id="PF08447">
    <property type="entry name" value="PAS_3"/>
    <property type="match status" value="1"/>
</dbReference>
<dbReference type="InterPro" id="IPR004090">
    <property type="entry name" value="Chemotax_Me-accpt_rcpt"/>
</dbReference>
<dbReference type="PROSITE" id="PS50112">
    <property type="entry name" value="PAS"/>
    <property type="match status" value="1"/>
</dbReference>
<dbReference type="PANTHER" id="PTHR32089">
    <property type="entry name" value="METHYL-ACCEPTING CHEMOTAXIS PROTEIN MCPB"/>
    <property type="match status" value="1"/>
</dbReference>
<dbReference type="InterPro" id="IPR013655">
    <property type="entry name" value="PAS_fold_3"/>
</dbReference>
<keyword evidence="5" id="KW-0812">Transmembrane</keyword>